<evidence type="ECO:0000313" key="1">
    <source>
        <dbReference type="EMBL" id="CAA7270681.1"/>
    </source>
</evidence>
<protein>
    <submittedName>
        <fullName evidence="1">Uncharacterized protein</fullName>
    </submittedName>
</protein>
<evidence type="ECO:0000313" key="2">
    <source>
        <dbReference type="Proteomes" id="UP000467700"/>
    </source>
</evidence>
<dbReference type="AlphaFoldDB" id="A0A8S0Y0D0"/>
<name>A0A8S0Y0D0_CYCAE</name>
<reference evidence="1 2" key="1">
    <citation type="submission" date="2020-01" db="EMBL/GenBank/DDBJ databases">
        <authorList>
            <person name="Gupta K D."/>
        </authorList>
    </citation>
    <scope>NUCLEOTIDE SEQUENCE [LARGE SCALE GENOMIC DNA]</scope>
</reference>
<keyword evidence="2" id="KW-1185">Reference proteome</keyword>
<dbReference type="EMBL" id="CACVBS010000094">
    <property type="protein sequence ID" value="CAA7270681.1"/>
    <property type="molecule type" value="Genomic_DNA"/>
</dbReference>
<sequence>MTSLSLMCDEDDALIKEERWVCAGQIIDEDECNPSSRFLTLEGRNFLWDCNWSVEWYRKQTRLYDVTVSGFKETKAFKLTVDNLFSNLECLPNLRSLELQRLELTTSPKMDRHALELKLTLADLKAHAIVDIFRATNMSELERLHISTT</sequence>
<accession>A0A8S0Y0D0</accession>
<dbReference type="OrthoDB" id="3001771at2759"/>
<dbReference type="Proteomes" id="UP000467700">
    <property type="component" value="Unassembled WGS sequence"/>
</dbReference>
<gene>
    <name evidence="1" type="ORF">AAE3_LOCUS12951</name>
</gene>
<comment type="caution">
    <text evidence="1">The sequence shown here is derived from an EMBL/GenBank/DDBJ whole genome shotgun (WGS) entry which is preliminary data.</text>
</comment>
<proteinExistence type="predicted"/>
<organism evidence="1 2">
    <name type="scientific">Cyclocybe aegerita</name>
    <name type="common">Black poplar mushroom</name>
    <name type="synonym">Agrocybe aegerita</name>
    <dbReference type="NCBI Taxonomy" id="1973307"/>
    <lineage>
        <taxon>Eukaryota</taxon>
        <taxon>Fungi</taxon>
        <taxon>Dikarya</taxon>
        <taxon>Basidiomycota</taxon>
        <taxon>Agaricomycotina</taxon>
        <taxon>Agaricomycetes</taxon>
        <taxon>Agaricomycetidae</taxon>
        <taxon>Agaricales</taxon>
        <taxon>Agaricineae</taxon>
        <taxon>Bolbitiaceae</taxon>
        <taxon>Cyclocybe</taxon>
    </lineage>
</organism>